<feature type="region of interest" description="Disordered" evidence="1">
    <location>
        <begin position="1"/>
        <end position="23"/>
    </location>
</feature>
<protein>
    <submittedName>
        <fullName evidence="2">Uncharacterized protein</fullName>
    </submittedName>
</protein>
<dbReference type="AlphaFoldDB" id="G0NVK8"/>
<organism evidence="3">
    <name type="scientific">Caenorhabditis brenneri</name>
    <name type="common">Nematode worm</name>
    <dbReference type="NCBI Taxonomy" id="135651"/>
    <lineage>
        <taxon>Eukaryota</taxon>
        <taxon>Metazoa</taxon>
        <taxon>Ecdysozoa</taxon>
        <taxon>Nematoda</taxon>
        <taxon>Chromadorea</taxon>
        <taxon>Rhabditida</taxon>
        <taxon>Rhabditina</taxon>
        <taxon>Rhabditomorpha</taxon>
        <taxon>Rhabditoidea</taxon>
        <taxon>Rhabditidae</taxon>
        <taxon>Peloderinae</taxon>
        <taxon>Caenorhabditis</taxon>
    </lineage>
</organism>
<sequence length="23" mass="2628">MNRTKTAPADQHQSRELIEEADS</sequence>
<reference evidence="3" key="1">
    <citation type="submission" date="2011-07" db="EMBL/GenBank/DDBJ databases">
        <authorList>
            <consortium name="Caenorhabditis brenneri Sequencing and Analysis Consortium"/>
            <person name="Wilson R.K."/>
        </authorList>
    </citation>
    <scope>NUCLEOTIDE SEQUENCE [LARGE SCALE GENOMIC DNA]</scope>
    <source>
        <strain evidence="3">PB2801</strain>
    </source>
</reference>
<proteinExistence type="predicted"/>
<gene>
    <name evidence="2" type="ORF">CAEBREN_30169</name>
</gene>
<keyword evidence="3" id="KW-1185">Reference proteome</keyword>
<name>G0NVK8_CAEBE</name>
<dbReference type="Proteomes" id="UP000008068">
    <property type="component" value="Unassembled WGS sequence"/>
</dbReference>
<dbReference type="InParanoid" id="G0NVK8"/>
<accession>G0NVK8</accession>
<evidence type="ECO:0000256" key="1">
    <source>
        <dbReference type="SAM" id="MobiDB-lite"/>
    </source>
</evidence>
<evidence type="ECO:0000313" key="2">
    <source>
        <dbReference type="EMBL" id="EGT38430.1"/>
    </source>
</evidence>
<dbReference type="HOGENOM" id="CLU_3423371_0_0_1"/>
<evidence type="ECO:0000313" key="3">
    <source>
        <dbReference type="Proteomes" id="UP000008068"/>
    </source>
</evidence>
<dbReference type="EMBL" id="GL379957">
    <property type="protein sequence ID" value="EGT38430.1"/>
    <property type="molecule type" value="Genomic_DNA"/>
</dbReference>
<feature type="compositionally biased region" description="Basic and acidic residues" evidence="1">
    <location>
        <begin position="12"/>
        <end position="23"/>
    </location>
</feature>